<dbReference type="AlphaFoldDB" id="A0A5N6ZCU7"/>
<dbReference type="InterPro" id="IPR025363">
    <property type="entry name" value="DUF4267"/>
</dbReference>
<dbReference type="Proteomes" id="UP000327118">
    <property type="component" value="Unassembled WGS sequence"/>
</dbReference>
<dbReference type="EMBL" id="ML739052">
    <property type="protein sequence ID" value="KAE8355472.1"/>
    <property type="molecule type" value="Genomic_DNA"/>
</dbReference>
<sequence>MSAISAFCRPTLIPIGFGINAFVRPDHALSFFSFEAPTSPAERDLVHSLMAVYGARDIFMGVALFSALCFGHAKSAGWILMATSAVAFVDGLSHYTASCTTEMTGYLAELPADKSQFMESAAFVVISASKDMTGIPMRSMHEACGCGTAHIFLLGLDGSQAVGILSISPARNAPVSVVGSD</sequence>
<gene>
    <name evidence="1" type="ORF">BDV28DRAFT_146145</name>
</gene>
<reference evidence="2" key="1">
    <citation type="submission" date="2019-04" db="EMBL/GenBank/DDBJ databases">
        <title>Friends and foes A comparative genomics studyof 23 Aspergillus species from section Flavi.</title>
        <authorList>
            <consortium name="DOE Joint Genome Institute"/>
            <person name="Kjaerbolling I."/>
            <person name="Vesth T."/>
            <person name="Frisvad J.C."/>
            <person name="Nybo J.L."/>
            <person name="Theobald S."/>
            <person name="Kildgaard S."/>
            <person name="Isbrandt T."/>
            <person name="Kuo A."/>
            <person name="Sato A."/>
            <person name="Lyhne E.K."/>
            <person name="Kogle M.E."/>
            <person name="Wiebenga A."/>
            <person name="Kun R.S."/>
            <person name="Lubbers R.J."/>
            <person name="Makela M.R."/>
            <person name="Barry K."/>
            <person name="Chovatia M."/>
            <person name="Clum A."/>
            <person name="Daum C."/>
            <person name="Haridas S."/>
            <person name="He G."/>
            <person name="LaButti K."/>
            <person name="Lipzen A."/>
            <person name="Mondo S."/>
            <person name="Riley R."/>
            <person name="Salamov A."/>
            <person name="Simmons B.A."/>
            <person name="Magnuson J.K."/>
            <person name="Henrissat B."/>
            <person name="Mortensen U.H."/>
            <person name="Larsen T.O."/>
            <person name="Devries R.P."/>
            <person name="Grigoriev I.V."/>
            <person name="Machida M."/>
            <person name="Baker S.E."/>
            <person name="Andersen M.R."/>
        </authorList>
    </citation>
    <scope>NUCLEOTIDE SEQUENCE [LARGE SCALE GENOMIC DNA]</scope>
    <source>
        <strain evidence="2">CBS 553.77</strain>
    </source>
</reference>
<keyword evidence="2" id="KW-1185">Reference proteome</keyword>
<dbReference type="OrthoDB" id="5216128at2759"/>
<evidence type="ECO:0000313" key="2">
    <source>
        <dbReference type="Proteomes" id="UP000327118"/>
    </source>
</evidence>
<accession>A0A5N6ZCU7</accession>
<name>A0A5N6ZCU7_9EURO</name>
<proteinExistence type="predicted"/>
<evidence type="ECO:0000313" key="1">
    <source>
        <dbReference type="EMBL" id="KAE8355472.1"/>
    </source>
</evidence>
<organism evidence="1 2">
    <name type="scientific">Aspergillus coremiiformis</name>
    <dbReference type="NCBI Taxonomy" id="138285"/>
    <lineage>
        <taxon>Eukaryota</taxon>
        <taxon>Fungi</taxon>
        <taxon>Dikarya</taxon>
        <taxon>Ascomycota</taxon>
        <taxon>Pezizomycotina</taxon>
        <taxon>Eurotiomycetes</taxon>
        <taxon>Eurotiomycetidae</taxon>
        <taxon>Eurotiales</taxon>
        <taxon>Aspergillaceae</taxon>
        <taxon>Aspergillus</taxon>
        <taxon>Aspergillus subgen. Circumdati</taxon>
    </lineage>
</organism>
<protein>
    <submittedName>
        <fullName evidence="1">Uncharacterized protein</fullName>
    </submittedName>
</protein>
<dbReference type="Pfam" id="PF14087">
    <property type="entry name" value="DUF4267"/>
    <property type="match status" value="1"/>
</dbReference>